<dbReference type="InterPro" id="IPR013437">
    <property type="entry name" value="FtsW"/>
</dbReference>
<dbReference type="PANTHER" id="PTHR30474">
    <property type="entry name" value="CELL CYCLE PROTEIN"/>
    <property type="match status" value="1"/>
</dbReference>
<dbReference type="InterPro" id="IPR001182">
    <property type="entry name" value="FtsW/RodA"/>
</dbReference>
<dbReference type="PANTHER" id="PTHR30474:SF2">
    <property type="entry name" value="PEPTIDOGLYCAN GLYCOSYLTRANSFERASE FTSW-RELATED"/>
    <property type="match status" value="1"/>
</dbReference>
<evidence type="ECO:0000256" key="21">
    <source>
        <dbReference type="ARBA" id="ARBA00049966"/>
    </source>
</evidence>
<dbReference type="Proteomes" id="UP000700908">
    <property type="component" value="Unassembled WGS sequence"/>
</dbReference>
<evidence type="ECO:0000256" key="14">
    <source>
        <dbReference type="ARBA" id="ARBA00032370"/>
    </source>
</evidence>
<comment type="function">
    <text evidence="21">Peptidoglycan polymerase that is essential for cell division.</text>
</comment>
<evidence type="ECO:0000313" key="25">
    <source>
        <dbReference type="Proteomes" id="UP000700908"/>
    </source>
</evidence>
<evidence type="ECO:0000256" key="7">
    <source>
        <dbReference type="ARBA" id="ARBA00022692"/>
    </source>
</evidence>
<evidence type="ECO:0000256" key="5">
    <source>
        <dbReference type="ARBA" id="ARBA00022676"/>
    </source>
</evidence>
<keyword evidence="25" id="KW-1185">Reference proteome</keyword>
<evidence type="ECO:0000256" key="9">
    <source>
        <dbReference type="ARBA" id="ARBA00022984"/>
    </source>
</evidence>
<feature type="compositionally biased region" description="Basic and acidic residues" evidence="22">
    <location>
        <begin position="561"/>
        <end position="586"/>
    </location>
</feature>
<keyword evidence="9" id="KW-0573">Peptidoglycan synthesis</keyword>
<keyword evidence="11 23" id="KW-0472">Membrane</keyword>
<proteinExistence type="inferred from homology"/>
<feature type="compositionally biased region" description="Basic and acidic residues" evidence="22">
    <location>
        <begin position="1"/>
        <end position="15"/>
    </location>
</feature>
<feature type="transmembrane region" description="Helical" evidence="23">
    <location>
        <begin position="53"/>
        <end position="73"/>
    </location>
</feature>
<comment type="similarity">
    <text evidence="16">Belongs to the SEDS family. FtsW subfamily.</text>
</comment>
<evidence type="ECO:0000256" key="10">
    <source>
        <dbReference type="ARBA" id="ARBA00022989"/>
    </source>
</evidence>
<evidence type="ECO:0000256" key="4">
    <source>
        <dbReference type="ARBA" id="ARBA00022618"/>
    </source>
</evidence>
<feature type="transmembrane region" description="Helical" evidence="23">
    <location>
        <begin position="93"/>
        <end position="112"/>
    </location>
</feature>
<keyword evidence="7 23" id="KW-0812">Transmembrane</keyword>
<evidence type="ECO:0000256" key="3">
    <source>
        <dbReference type="ARBA" id="ARBA00022475"/>
    </source>
</evidence>
<evidence type="ECO:0000256" key="17">
    <source>
        <dbReference type="ARBA" id="ARBA00041185"/>
    </source>
</evidence>
<feature type="transmembrane region" description="Helical" evidence="23">
    <location>
        <begin position="272"/>
        <end position="290"/>
    </location>
</feature>
<keyword evidence="4" id="KW-0132">Cell division</keyword>
<evidence type="ECO:0000256" key="1">
    <source>
        <dbReference type="ARBA" id="ARBA00004651"/>
    </source>
</evidence>
<dbReference type="EC" id="2.4.99.28" evidence="19"/>
<dbReference type="RefSeq" id="WP_222198655.1">
    <property type="nucleotide sequence ID" value="NZ_JAIMFO010000004.1"/>
</dbReference>
<gene>
    <name evidence="24" type="primary">ftsW</name>
    <name evidence="24" type="ORF">K6V98_00945</name>
</gene>
<evidence type="ECO:0000256" key="20">
    <source>
        <dbReference type="ARBA" id="ARBA00049902"/>
    </source>
</evidence>
<comment type="subcellular location">
    <subcellularLocation>
        <location evidence="1">Cell membrane</location>
        <topology evidence="1">Multi-pass membrane protein</topology>
    </subcellularLocation>
</comment>
<keyword evidence="6" id="KW-0808">Transferase</keyword>
<evidence type="ECO:0000256" key="11">
    <source>
        <dbReference type="ARBA" id="ARBA00023136"/>
    </source>
</evidence>
<keyword evidence="13" id="KW-0961">Cell wall biogenesis/degradation</keyword>
<sequence>MAGRKTEQPDQTSREQRRKPATGSPVRAVSTGAKEHLERMIAGVPARIMAPRLVFIACLSALVLFGLLMVYSASAVEALQEQGSSTYFLLRQLLFAAVGVIGAVIVAKGFVWTLKSYRAGGFHFLYLIIVGLLILVLIIGRAAGGAQRWINLGFFSLQPSEFAKPVILLGAADSLARYYEERSIDVAELLKDIGIRVLLPLALIFFEPDAGSTMIIMMTVFTMAVLSGLSGKFVAGLVIGIVAIGAVVIVAEPYRFERLLVVWNPWADPYGSGYQATLAIMAFASGGLFGRGIGNATMKYNYLPEAHNDYILAIIGEELGFIGTVIFLLVFMAMVFAAFKIARQSRTLYGRLIAAGGAVILCLQFFVNVLGIVGLAPMTGKTLPFISYGGSSMIASLIIAGLILLVSRESEQESPYRDRREGFAVMGDGGAAASVRMNYGDEPEMDGVSAHAGRSTAGLPHRRSQAVSPGAGGTSGTDPSGFSERSTAGSGRGRARSSRSNFAVYEGDNQGGSTRARSRSRHRSGTRDVRGVQDRAPRSRSASGWERIDLHAGPASRLRRPGGEPRRRDRRSSDTWRSREDGSYES</sequence>
<dbReference type="Pfam" id="PF01098">
    <property type="entry name" value="FTSW_RODA_SPOVE"/>
    <property type="match status" value="1"/>
</dbReference>
<keyword evidence="8" id="KW-0133">Cell shape</keyword>
<feature type="transmembrane region" description="Helical" evidence="23">
    <location>
        <begin position="310"/>
        <end position="336"/>
    </location>
</feature>
<comment type="pathway">
    <text evidence="2">Cell wall biogenesis; peptidoglycan biosynthesis.</text>
</comment>
<evidence type="ECO:0000256" key="23">
    <source>
        <dbReference type="SAM" id="Phobius"/>
    </source>
</evidence>
<evidence type="ECO:0000256" key="13">
    <source>
        <dbReference type="ARBA" id="ARBA00023316"/>
    </source>
</evidence>
<keyword evidence="3" id="KW-1003">Cell membrane</keyword>
<dbReference type="EMBL" id="JAIMFO010000004">
    <property type="protein sequence ID" value="MBY4796935.1"/>
    <property type="molecule type" value="Genomic_DNA"/>
</dbReference>
<feature type="transmembrane region" description="Helical" evidence="23">
    <location>
        <begin position="233"/>
        <end position="251"/>
    </location>
</feature>
<feature type="transmembrane region" description="Helical" evidence="23">
    <location>
        <begin position="385"/>
        <end position="407"/>
    </location>
</feature>
<feature type="transmembrane region" description="Helical" evidence="23">
    <location>
        <begin position="348"/>
        <end position="373"/>
    </location>
</feature>
<name>A0ABS7MHV3_9ACTN</name>
<evidence type="ECO:0000256" key="22">
    <source>
        <dbReference type="SAM" id="MobiDB-lite"/>
    </source>
</evidence>
<evidence type="ECO:0000256" key="15">
    <source>
        <dbReference type="ARBA" id="ARBA00033270"/>
    </source>
</evidence>
<evidence type="ECO:0000256" key="19">
    <source>
        <dbReference type="ARBA" id="ARBA00044770"/>
    </source>
</evidence>
<keyword evidence="12" id="KW-0131">Cell cycle</keyword>
<evidence type="ECO:0000256" key="6">
    <source>
        <dbReference type="ARBA" id="ARBA00022679"/>
    </source>
</evidence>
<feature type="region of interest" description="Disordered" evidence="22">
    <location>
        <begin position="1"/>
        <end position="28"/>
    </location>
</feature>
<comment type="caution">
    <text evidence="24">The sequence shown here is derived from an EMBL/GenBank/DDBJ whole genome shotgun (WGS) entry which is preliminary data.</text>
</comment>
<keyword evidence="10 23" id="KW-1133">Transmembrane helix</keyword>
<dbReference type="NCBIfam" id="TIGR02614">
    <property type="entry name" value="ftsW"/>
    <property type="match status" value="1"/>
</dbReference>
<comment type="catalytic activity">
    <reaction evidence="20">
        <text>[GlcNAc-(1-&gt;4)-Mur2Ac(oyl-L-Ala-gamma-D-Glu-L-Lys-D-Ala-D-Ala)](n)-di-trans,octa-cis-undecaprenyl diphosphate + beta-D-GlcNAc-(1-&gt;4)-Mur2Ac(oyl-L-Ala-gamma-D-Glu-L-Lys-D-Ala-D-Ala)-di-trans,octa-cis-undecaprenyl diphosphate = [GlcNAc-(1-&gt;4)-Mur2Ac(oyl-L-Ala-gamma-D-Glu-L-Lys-D-Ala-D-Ala)](n+1)-di-trans,octa-cis-undecaprenyl diphosphate + di-trans,octa-cis-undecaprenyl diphosphate + H(+)</text>
        <dbReference type="Rhea" id="RHEA:23708"/>
        <dbReference type="Rhea" id="RHEA-COMP:9602"/>
        <dbReference type="Rhea" id="RHEA-COMP:9603"/>
        <dbReference type="ChEBI" id="CHEBI:15378"/>
        <dbReference type="ChEBI" id="CHEBI:58405"/>
        <dbReference type="ChEBI" id="CHEBI:60033"/>
        <dbReference type="ChEBI" id="CHEBI:78435"/>
        <dbReference type="EC" id="2.4.99.28"/>
    </reaction>
</comment>
<evidence type="ECO:0000313" key="24">
    <source>
        <dbReference type="EMBL" id="MBY4796935.1"/>
    </source>
</evidence>
<accession>A0ABS7MHV3</accession>
<evidence type="ECO:0000256" key="8">
    <source>
        <dbReference type="ARBA" id="ARBA00022960"/>
    </source>
</evidence>
<feature type="transmembrane region" description="Helical" evidence="23">
    <location>
        <begin position="124"/>
        <end position="142"/>
    </location>
</feature>
<evidence type="ECO:0000256" key="12">
    <source>
        <dbReference type="ARBA" id="ARBA00023306"/>
    </source>
</evidence>
<feature type="compositionally biased region" description="Basic and acidic residues" evidence="22">
    <location>
        <begin position="525"/>
        <end position="537"/>
    </location>
</feature>
<evidence type="ECO:0000256" key="2">
    <source>
        <dbReference type="ARBA" id="ARBA00004752"/>
    </source>
</evidence>
<feature type="region of interest" description="Disordered" evidence="22">
    <location>
        <begin position="439"/>
        <end position="586"/>
    </location>
</feature>
<evidence type="ECO:0000256" key="18">
    <source>
        <dbReference type="ARBA" id="ARBA00041418"/>
    </source>
</evidence>
<feature type="transmembrane region" description="Helical" evidence="23">
    <location>
        <begin position="199"/>
        <end position="227"/>
    </location>
</feature>
<evidence type="ECO:0000256" key="16">
    <source>
        <dbReference type="ARBA" id="ARBA00038053"/>
    </source>
</evidence>
<protein>
    <recommendedName>
        <fullName evidence="17">Probable peptidoglycan glycosyltransferase FtsW</fullName>
        <ecNumber evidence="19">2.4.99.28</ecNumber>
    </recommendedName>
    <alternativeName>
        <fullName evidence="18">Cell division protein FtsW</fullName>
    </alternativeName>
    <alternativeName>
        <fullName evidence="15">Cell wall polymerase</fullName>
    </alternativeName>
    <alternativeName>
        <fullName evidence="14">Peptidoglycan polymerase</fullName>
    </alternativeName>
</protein>
<keyword evidence="5" id="KW-0328">Glycosyltransferase</keyword>
<organism evidence="24 25">
    <name type="scientific">Collinsella ureilytica</name>
    <dbReference type="NCBI Taxonomy" id="2869515"/>
    <lineage>
        <taxon>Bacteria</taxon>
        <taxon>Bacillati</taxon>
        <taxon>Actinomycetota</taxon>
        <taxon>Coriobacteriia</taxon>
        <taxon>Coriobacteriales</taxon>
        <taxon>Coriobacteriaceae</taxon>
        <taxon>Collinsella</taxon>
    </lineage>
</organism>
<reference evidence="24 25" key="1">
    <citation type="submission" date="2021-08" db="EMBL/GenBank/DDBJ databases">
        <title>Collinsella faecalis sp. nov. isolated from swine faeces.</title>
        <authorList>
            <person name="Oh B.S."/>
            <person name="Lee J.H."/>
        </authorList>
    </citation>
    <scope>NUCLEOTIDE SEQUENCE [LARGE SCALE GENOMIC DNA]</scope>
    <source>
        <strain evidence="24 25">AGMB00827</strain>
    </source>
</reference>